<name>A0A497JHF4_9ARCH</name>
<dbReference type="Gene3D" id="1.10.1620.10">
    <property type="entry name" value="Ribosomal protein L39e"/>
    <property type="match status" value="1"/>
</dbReference>
<evidence type="ECO:0000256" key="4">
    <source>
        <dbReference type="ARBA" id="ARBA00035373"/>
    </source>
</evidence>
<protein>
    <recommendedName>
        <fullName evidence="4">50S ribosomal protein L39e</fullName>
    </recommendedName>
</protein>
<evidence type="ECO:0000256" key="1">
    <source>
        <dbReference type="ARBA" id="ARBA00009339"/>
    </source>
</evidence>
<evidence type="ECO:0000256" key="3">
    <source>
        <dbReference type="ARBA" id="ARBA00023274"/>
    </source>
</evidence>
<dbReference type="SUPFAM" id="SSF48662">
    <property type="entry name" value="Ribosomal protein L39e"/>
    <property type="match status" value="1"/>
</dbReference>
<dbReference type="GO" id="GO:0006412">
    <property type="term" value="P:translation"/>
    <property type="evidence" value="ECO:0007669"/>
    <property type="project" value="InterPro"/>
</dbReference>
<comment type="caution">
    <text evidence="5">The sequence shown here is derived from an EMBL/GenBank/DDBJ whole genome shotgun (WGS) entry which is preliminary data.</text>
</comment>
<accession>A0A497JHF4</accession>
<evidence type="ECO:0000313" key="6">
    <source>
        <dbReference type="Proteomes" id="UP000278031"/>
    </source>
</evidence>
<dbReference type="Proteomes" id="UP000278031">
    <property type="component" value="Unassembled WGS sequence"/>
</dbReference>
<dbReference type="GO" id="GO:0005840">
    <property type="term" value="C:ribosome"/>
    <property type="evidence" value="ECO:0007669"/>
    <property type="project" value="UniProtKB-KW"/>
</dbReference>
<sequence length="68" mass="8041">MAVNKSQALKDFLIAKRQEVSPSIMSAPVWAMQKAGKRIYNTHRNRHWRRTDFGKQYRKLVKKGIIKE</sequence>
<proteinExistence type="inferred from homology"/>
<keyword evidence="3" id="KW-0687">Ribonucleoprotein</keyword>
<organism evidence="5 6">
    <name type="scientific">Candidatus Iainarchaeum sp</name>
    <dbReference type="NCBI Taxonomy" id="3101447"/>
    <lineage>
        <taxon>Archaea</taxon>
        <taxon>Candidatus Iainarchaeota</taxon>
        <taxon>Candidatus Iainarchaeia</taxon>
        <taxon>Candidatus Iainarchaeales</taxon>
        <taxon>Candidatus Iainarchaeaceae</taxon>
        <taxon>Candidatus Iainarchaeum</taxon>
    </lineage>
</organism>
<reference evidence="5 6" key="1">
    <citation type="submission" date="2018-06" db="EMBL/GenBank/DDBJ databases">
        <title>Extensive metabolic versatility and redundancy in microbially diverse, dynamic hydrothermal sediments.</title>
        <authorList>
            <person name="Dombrowski N."/>
            <person name="Teske A."/>
            <person name="Baker B.J."/>
        </authorList>
    </citation>
    <scope>NUCLEOTIDE SEQUENCE [LARGE SCALE GENOMIC DNA]</scope>
    <source>
        <strain evidence="5">B51_G17</strain>
    </source>
</reference>
<gene>
    <name evidence="5" type="ORF">DRO04_02225</name>
</gene>
<dbReference type="InterPro" id="IPR000077">
    <property type="entry name" value="Ribosomal_eL39"/>
</dbReference>
<comment type="similarity">
    <text evidence="1">Belongs to the eukaryotic ribosomal protein eL39 family.</text>
</comment>
<dbReference type="GO" id="GO:1990904">
    <property type="term" value="C:ribonucleoprotein complex"/>
    <property type="evidence" value="ECO:0007669"/>
    <property type="project" value="UniProtKB-KW"/>
</dbReference>
<dbReference type="EMBL" id="QMWP01000075">
    <property type="protein sequence ID" value="RLG70203.1"/>
    <property type="molecule type" value="Genomic_DNA"/>
</dbReference>
<keyword evidence="2" id="KW-0689">Ribosomal protein</keyword>
<dbReference type="InterPro" id="IPR023626">
    <property type="entry name" value="Ribosomal_eL39_dom_sf"/>
</dbReference>
<dbReference type="AlphaFoldDB" id="A0A497JHF4"/>
<evidence type="ECO:0000313" key="5">
    <source>
        <dbReference type="EMBL" id="RLG70203.1"/>
    </source>
</evidence>
<dbReference type="Pfam" id="PF00832">
    <property type="entry name" value="Ribosomal_L39"/>
    <property type="match status" value="1"/>
</dbReference>
<dbReference type="GO" id="GO:0003735">
    <property type="term" value="F:structural constituent of ribosome"/>
    <property type="evidence" value="ECO:0007669"/>
    <property type="project" value="InterPro"/>
</dbReference>
<evidence type="ECO:0000256" key="2">
    <source>
        <dbReference type="ARBA" id="ARBA00022980"/>
    </source>
</evidence>